<dbReference type="FunFam" id="2.60.40.60:FF:000020">
    <property type="entry name" value="Dachsous cadherin-related 1b"/>
    <property type="match status" value="1"/>
</dbReference>
<dbReference type="GO" id="GO:0005886">
    <property type="term" value="C:plasma membrane"/>
    <property type="evidence" value="ECO:0007669"/>
    <property type="project" value="InterPro"/>
</dbReference>
<feature type="non-terminal residue" evidence="12">
    <location>
        <position position="1"/>
    </location>
</feature>
<evidence type="ECO:0000256" key="5">
    <source>
        <dbReference type="ARBA" id="ARBA00022737"/>
    </source>
</evidence>
<organism evidence="12">
    <name type="scientific">Platynereis dumerilii</name>
    <name type="common">Dumeril's clam worm</name>
    <dbReference type="NCBI Taxonomy" id="6359"/>
    <lineage>
        <taxon>Eukaryota</taxon>
        <taxon>Metazoa</taxon>
        <taxon>Spiralia</taxon>
        <taxon>Lophotrochozoa</taxon>
        <taxon>Annelida</taxon>
        <taxon>Polychaeta</taxon>
        <taxon>Errantia</taxon>
        <taxon>Phyllodocida</taxon>
        <taxon>Nereididae</taxon>
        <taxon>Platynereis</taxon>
    </lineage>
</organism>
<evidence type="ECO:0000259" key="11">
    <source>
        <dbReference type="PROSITE" id="PS50268"/>
    </source>
</evidence>
<gene>
    <name evidence="12" type="primary">flamingo</name>
</gene>
<dbReference type="GO" id="GO:0007156">
    <property type="term" value="P:homophilic cell adhesion via plasma membrane adhesion molecules"/>
    <property type="evidence" value="ECO:0007669"/>
    <property type="project" value="InterPro"/>
</dbReference>
<evidence type="ECO:0000256" key="1">
    <source>
        <dbReference type="ARBA" id="ARBA00004370"/>
    </source>
</evidence>
<keyword evidence="9" id="KW-1015">Disulfide bond</keyword>
<dbReference type="PROSITE" id="PS00232">
    <property type="entry name" value="CADHERIN_1"/>
    <property type="match status" value="2"/>
</dbReference>
<evidence type="ECO:0000256" key="4">
    <source>
        <dbReference type="ARBA" id="ARBA00022729"/>
    </source>
</evidence>
<dbReference type="PANTHER" id="PTHR24026">
    <property type="entry name" value="FAT ATYPICAL CADHERIN-RELATED"/>
    <property type="match status" value="1"/>
</dbReference>
<dbReference type="Pfam" id="PF00028">
    <property type="entry name" value="Cadherin"/>
    <property type="match status" value="3"/>
</dbReference>
<feature type="non-terminal residue" evidence="12">
    <location>
        <position position="633"/>
    </location>
</feature>
<keyword evidence="4" id="KW-0732">Signal</keyword>
<dbReference type="SUPFAM" id="SSF49313">
    <property type="entry name" value="Cadherin-like"/>
    <property type="match status" value="4"/>
</dbReference>
<evidence type="ECO:0000256" key="6">
    <source>
        <dbReference type="ARBA" id="ARBA00022837"/>
    </source>
</evidence>
<evidence type="ECO:0000256" key="2">
    <source>
        <dbReference type="ARBA" id="ARBA00022536"/>
    </source>
</evidence>
<accession>I7KTB6</accession>
<dbReference type="InterPro" id="IPR020894">
    <property type="entry name" value="Cadherin_CS"/>
</dbReference>
<keyword evidence="7" id="KW-1133">Transmembrane helix</keyword>
<dbReference type="AlphaFoldDB" id="I7KTB6"/>
<dbReference type="PRINTS" id="PR00205">
    <property type="entry name" value="CADHERIN"/>
</dbReference>
<feature type="domain" description="Cadherin" evidence="11">
    <location>
        <begin position="372"/>
        <end position="479"/>
    </location>
</feature>
<feature type="domain" description="Cadherin" evidence="11">
    <location>
        <begin position="480"/>
        <end position="586"/>
    </location>
</feature>
<keyword evidence="2" id="KW-0245">EGF-like domain</keyword>
<protein>
    <submittedName>
        <fullName evidence="12">Flamingo membrane protein</fullName>
    </submittedName>
</protein>
<evidence type="ECO:0000256" key="3">
    <source>
        <dbReference type="ARBA" id="ARBA00022692"/>
    </source>
</evidence>
<keyword evidence="3" id="KW-0812">Transmembrane</keyword>
<reference evidence="12" key="1">
    <citation type="submission" date="2012-06" db="EMBL/GenBank/DDBJ databases">
        <title>Wnt/beta-catenin and PCP pathways control CNS development in the annelid Platynereis dumerilii.</title>
        <authorList>
            <person name="Demilly A."/>
            <person name="Steinmetz P."/>
            <person name="Gazave E."/>
            <person name="Arendt D."/>
            <person name="Vervoort M."/>
        </authorList>
    </citation>
    <scope>NUCLEOTIDE SEQUENCE</scope>
</reference>
<evidence type="ECO:0000313" key="12">
    <source>
        <dbReference type="EMBL" id="CCI61371.1"/>
    </source>
</evidence>
<evidence type="ECO:0000256" key="7">
    <source>
        <dbReference type="ARBA" id="ARBA00022989"/>
    </source>
</evidence>
<dbReference type="PROSITE" id="PS50268">
    <property type="entry name" value="CADHERIN_2"/>
    <property type="match status" value="3"/>
</dbReference>
<dbReference type="SMART" id="SM00112">
    <property type="entry name" value="CA"/>
    <property type="match status" value="3"/>
</dbReference>
<dbReference type="CDD" id="cd11304">
    <property type="entry name" value="Cadherin_repeat"/>
    <property type="match status" value="4"/>
</dbReference>
<comment type="subcellular location">
    <subcellularLocation>
        <location evidence="1">Membrane</location>
    </subcellularLocation>
</comment>
<dbReference type="GO" id="GO:0005509">
    <property type="term" value="F:calcium ion binding"/>
    <property type="evidence" value="ECO:0007669"/>
    <property type="project" value="UniProtKB-UniRule"/>
</dbReference>
<proteinExistence type="predicted"/>
<evidence type="ECO:0000256" key="8">
    <source>
        <dbReference type="ARBA" id="ARBA00023136"/>
    </source>
</evidence>
<dbReference type="Gene3D" id="2.60.40.60">
    <property type="entry name" value="Cadherins"/>
    <property type="match status" value="4"/>
</dbReference>
<dbReference type="InterPro" id="IPR002126">
    <property type="entry name" value="Cadherin-like_dom"/>
</dbReference>
<sequence length="633" mass="70273">MELRGRPCFYTTALRLLVTSLCLIFSRSLALDLHFNSLPKGTILFDASLQGDWKYHLDKLKSSFSVLRHVDLTADGKVVIALPIDCRELKTNPFKLSVSAHTDSISPSNFTVIPLSVHLHGQGCLFDHKCREIPSSMTFDAFQQKILLHTWLNQDSCLTSEEPIAKLSDFIPRGLDSCKCSHRIDSDDVFYVGEENELRTSQFVCFERSQMHITGNVSVSCISRKTILYPFSLTLMFKKSTLPELHLYQKAHRRHKRQTGSFMPPDFPQNLYVAHINEEQGAGVVVGTYAIIDKNRDVSYSLVASRDGRSQSLFTIDATSGQVTTIDNLDREGITVHYFVIYATDAVNTRVNGQTALTIYVDDVNDHAPEFERQSYAREVSESVLVGATILTVRASDGDTGPNADIEYSIVNPSGDNEVFRIDSRTGSIMTRATLDREKTQFYTLEIQAADKGPVTNRQKANAIVEITVTDENDNYPQFEKSSYTVDVSEDLDPSGRPLVAVIKATDGDAGDNSAIRYSITGGNSQNAFNIDTISGQLSLLIPLDYELTSSYRLRIRAQDSGSPPKSNSTTVLVRVIDVNDNEPRFLTHIFQEAVLENVPTGFTVMRVQAYDADSGSNAALLYSIINPPSGLP</sequence>
<keyword evidence="6 10" id="KW-0106">Calcium</keyword>
<dbReference type="PANTHER" id="PTHR24026:SF51">
    <property type="entry name" value="PROTOCADHERIN-LIKE WING POLARITY PROTEIN STAN"/>
    <property type="match status" value="1"/>
</dbReference>
<dbReference type="FunFam" id="2.60.40.60:FF:000013">
    <property type="entry name" value="Cadherin EGF LAG seven-pass G-type receptor"/>
    <property type="match status" value="1"/>
</dbReference>
<evidence type="ECO:0000256" key="9">
    <source>
        <dbReference type="ARBA" id="ARBA00023157"/>
    </source>
</evidence>
<keyword evidence="8" id="KW-0472">Membrane</keyword>
<keyword evidence="5" id="KW-0677">Repeat</keyword>
<feature type="domain" description="Cadherin" evidence="11">
    <location>
        <begin position="268"/>
        <end position="371"/>
    </location>
</feature>
<evidence type="ECO:0000256" key="10">
    <source>
        <dbReference type="PROSITE-ProRule" id="PRU00043"/>
    </source>
</evidence>
<dbReference type="EMBL" id="HE858366">
    <property type="protein sequence ID" value="CCI61371.1"/>
    <property type="molecule type" value="Genomic_DNA"/>
</dbReference>
<name>I7KTB6_PLADU</name>
<dbReference type="InterPro" id="IPR015919">
    <property type="entry name" value="Cadherin-like_sf"/>
</dbReference>